<evidence type="ECO:0000259" key="1">
    <source>
        <dbReference type="Pfam" id="PF00248"/>
    </source>
</evidence>
<dbReference type="Gene3D" id="3.20.20.100">
    <property type="entry name" value="NADP-dependent oxidoreductase domain"/>
    <property type="match status" value="1"/>
</dbReference>
<sequence>MILETTASVNAMQPPTFVQGFHDAEAVARMTYHPLGDTGLQLSRFSLGGTPFGGQYGEAREQACIDTIHLALKSGVNYIDTSPWYGNGRSEEVLGKALKDVPRSSFYIGTKVGRYEPVPERMFDFSAKRVAQSVDRSLQLLGLDYVDLIQVHDFEFAENLDIIVEETLPALQKVVDSGKARFIGITSYSVSLLKELVERSPVKISAILSYARNTLIDDTLEGFMPFFKSRNIGVICASPVAMRLLTYKPVLPEWHPAPQYMRDASHSAALCCKEAGVDLARLAVQHALRLEGVTTHLQGNNNCDILRQNLDSFLTPPTPREEELRKTVKEKFFDPLPEKHWEGVDPAKHWEIMRQLRAQSAGAK</sequence>
<dbReference type="SUPFAM" id="SSF51430">
    <property type="entry name" value="NAD(P)-linked oxidoreductase"/>
    <property type="match status" value="1"/>
</dbReference>
<dbReference type="GO" id="GO:0005829">
    <property type="term" value="C:cytosol"/>
    <property type="evidence" value="ECO:0007669"/>
    <property type="project" value="TreeGrafter"/>
</dbReference>
<organism evidence="2 3">
    <name type="scientific">Scylla paramamosain</name>
    <name type="common">Mud crab</name>
    <dbReference type="NCBI Taxonomy" id="85552"/>
    <lineage>
        <taxon>Eukaryota</taxon>
        <taxon>Metazoa</taxon>
        <taxon>Ecdysozoa</taxon>
        <taxon>Arthropoda</taxon>
        <taxon>Crustacea</taxon>
        <taxon>Multicrustacea</taxon>
        <taxon>Malacostraca</taxon>
        <taxon>Eumalacostraca</taxon>
        <taxon>Eucarida</taxon>
        <taxon>Decapoda</taxon>
        <taxon>Pleocyemata</taxon>
        <taxon>Brachyura</taxon>
        <taxon>Eubrachyura</taxon>
        <taxon>Portunoidea</taxon>
        <taxon>Portunidae</taxon>
        <taxon>Portuninae</taxon>
        <taxon>Scylla</taxon>
    </lineage>
</organism>
<dbReference type="InterPro" id="IPR036812">
    <property type="entry name" value="NAD(P)_OxRdtase_dom_sf"/>
</dbReference>
<reference evidence="2 3" key="1">
    <citation type="submission" date="2023-03" db="EMBL/GenBank/DDBJ databases">
        <title>High-quality genome of Scylla paramamosain provides insights in environmental adaptation.</title>
        <authorList>
            <person name="Zhang L."/>
        </authorList>
    </citation>
    <scope>NUCLEOTIDE SEQUENCE [LARGE SCALE GENOMIC DNA]</scope>
    <source>
        <strain evidence="2">LZ_2023a</strain>
        <tissue evidence="2">Muscle</tissue>
    </source>
</reference>
<dbReference type="Pfam" id="PF00248">
    <property type="entry name" value="Aldo_ket_red"/>
    <property type="match status" value="1"/>
</dbReference>
<evidence type="ECO:0000313" key="3">
    <source>
        <dbReference type="Proteomes" id="UP001487740"/>
    </source>
</evidence>
<keyword evidence="3" id="KW-1185">Reference proteome</keyword>
<dbReference type="PANTHER" id="PTHR42686:SF1">
    <property type="entry name" value="GH17980P-RELATED"/>
    <property type="match status" value="1"/>
</dbReference>
<protein>
    <recommendedName>
        <fullName evidence="1">NADP-dependent oxidoreductase domain-containing protein</fullName>
    </recommendedName>
</protein>
<dbReference type="PRINTS" id="PR00069">
    <property type="entry name" value="ALDKETRDTASE"/>
</dbReference>
<feature type="domain" description="NADP-dependent oxidoreductase" evidence="1">
    <location>
        <begin position="46"/>
        <end position="315"/>
    </location>
</feature>
<evidence type="ECO:0000313" key="2">
    <source>
        <dbReference type="EMBL" id="KAK8393395.1"/>
    </source>
</evidence>
<dbReference type="InterPro" id="IPR044479">
    <property type="entry name" value="LGALDH-like"/>
</dbReference>
<dbReference type="InterPro" id="IPR020471">
    <property type="entry name" value="AKR"/>
</dbReference>
<comment type="caution">
    <text evidence="2">The sequence shown here is derived from an EMBL/GenBank/DDBJ whole genome shotgun (WGS) entry which is preliminary data.</text>
</comment>
<dbReference type="AlphaFoldDB" id="A0AAW0U126"/>
<proteinExistence type="predicted"/>
<accession>A0AAW0U126</accession>
<dbReference type="EMBL" id="JARAKH010000021">
    <property type="protein sequence ID" value="KAK8393395.1"/>
    <property type="molecule type" value="Genomic_DNA"/>
</dbReference>
<dbReference type="GO" id="GO:0010349">
    <property type="term" value="F:L-galactose dehydrogenase activity"/>
    <property type="evidence" value="ECO:0007669"/>
    <property type="project" value="InterPro"/>
</dbReference>
<dbReference type="PANTHER" id="PTHR42686">
    <property type="entry name" value="GH17980P-RELATED"/>
    <property type="match status" value="1"/>
</dbReference>
<dbReference type="FunFam" id="3.20.20.100:FF:000011">
    <property type="entry name" value="Aldo/keto reductase"/>
    <property type="match status" value="1"/>
</dbReference>
<dbReference type="InterPro" id="IPR023210">
    <property type="entry name" value="NADP_OxRdtase_dom"/>
</dbReference>
<dbReference type="Proteomes" id="UP001487740">
    <property type="component" value="Unassembled WGS sequence"/>
</dbReference>
<gene>
    <name evidence="2" type="ORF">O3P69_013412</name>
</gene>
<name>A0AAW0U126_SCYPA</name>
<dbReference type="CDD" id="cd19163">
    <property type="entry name" value="AKR_galDH"/>
    <property type="match status" value="1"/>
</dbReference>